<evidence type="ECO:0000313" key="1">
    <source>
        <dbReference type="EMBL" id="MPM58377.1"/>
    </source>
</evidence>
<organism evidence="1">
    <name type="scientific">bioreactor metagenome</name>
    <dbReference type="NCBI Taxonomy" id="1076179"/>
    <lineage>
        <taxon>unclassified sequences</taxon>
        <taxon>metagenomes</taxon>
        <taxon>ecological metagenomes</taxon>
    </lineage>
</organism>
<gene>
    <name evidence="1" type="ORF">SDC9_105208</name>
</gene>
<sequence length="63" mass="7154">MIGPGTQKLLLKVLKVLFCSKESALGLLHLLFRYCTLFEQLLFPVILQFCNLELILGNLHPVL</sequence>
<reference evidence="1" key="1">
    <citation type="submission" date="2019-08" db="EMBL/GenBank/DDBJ databases">
        <authorList>
            <person name="Kucharzyk K."/>
            <person name="Murdoch R.W."/>
            <person name="Higgins S."/>
            <person name="Loffler F."/>
        </authorList>
    </citation>
    <scope>NUCLEOTIDE SEQUENCE</scope>
</reference>
<proteinExistence type="predicted"/>
<name>A0A645AYY3_9ZZZZ</name>
<protein>
    <submittedName>
        <fullName evidence="1">Uncharacterized protein</fullName>
    </submittedName>
</protein>
<dbReference type="EMBL" id="VSSQ01016736">
    <property type="protein sequence ID" value="MPM58377.1"/>
    <property type="molecule type" value="Genomic_DNA"/>
</dbReference>
<comment type="caution">
    <text evidence="1">The sequence shown here is derived from an EMBL/GenBank/DDBJ whole genome shotgun (WGS) entry which is preliminary data.</text>
</comment>
<dbReference type="AlphaFoldDB" id="A0A645AYY3"/>
<accession>A0A645AYY3</accession>